<comment type="similarity">
    <text evidence="3">Belongs to the multi antimicrobial extrusion (MATE) (TC 2.A.66.1) family.</text>
</comment>
<dbReference type="NCBIfam" id="TIGR00797">
    <property type="entry name" value="matE"/>
    <property type="match status" value="1"/>
</dbReference>
<keyword evidence="6" id="KW-0050">Antiport</keyword>
<feature type="transmembrane region" description="Helical" evidence="13">
    <location>
        <begin position="12"/>
        <end position="28"/>
    </location>
</feature>
<accession>A0A1H2UYS0</accession>
<evidence type="ECO:0000256" key="2">
    <source>
        <dbReference type="ARBA" id="ARBA00004651"/>
    </source>
</evidence>
<name>A0A1H2UYS0_ACIFE</name>
<dbReference type="AlphaFoldDB" id="A0A1H2UYS0"/>
<dbReference type="CDD" id="cd13138">
    <property type="entry name" value="MATE_yoeA_like"/>
    <property type="match status" value="1"/>
</dbReference>
<comment type="caution">
    <text evidence="14">The sequence shown here is derived from an EMBL/GenBank/DDBJ whole genome shotgun (WGS) entry which is preliminary data.</text>
</comment>
<dbReference type="InterPro" id="IPR002528">
    <property type="entry name" value="MATE_fam"/>
</dbReference>
<dbReference type="GO" id="GO:0006811">
    <property type="term" value="P:monoatomic ion transport"/>
    <property type="evidence" value="ECO:0007669"/>
    <property type="project" value="UniProtKB-KW"/>
</dbReference>
<keyword evidence="11 13" id="KW-0472">Membrane</keyword>
<evidence type="ECO:0000256" key="1">
    <source>
        <dbReference type="ARBA" id="ARBA00003408"/>
    </source>
</evidence>
<dbReference type="Proteomes" id="UP000182379">
    <property type="component" value="Unassembled WGS sequence"/>
</dbReference>
<protein>
    <recommendedName>
        <fullName evidence="4">Probable multidrug resistance protein NorM</fullName>
    </recommendedName>
    <alternativeName>
        <fullName evidence="12">Multidrug-efflux transporter</fullName>
    </alternativeName>
</protein>
<feature type="transmembrane region" description="Helical" evidence="13">
    <location>
        <begin position="413"/>
        <end position="432"/>
    </location>
</feature>
<sequence length="449" mass="48981">MKNDYLITENPLKALLYFALPMIIGNFFQQTYTMADSAIVGRYVGEQALAAVGASYAFTNIFIWIAIGGGIGASVKVSRYFGAGQFQKMKEALYTALLTFLFLSLVLGGIGWEFSLDIMKLLDTPPDVLGLADVYLRVYFLGLPFLFMYSVLSAMFNALGKSRIPLFFLIFSSLFNVGLDWVLVTRYGLGVAGVAWATLIAQGIAALLSCGVLAWVLRRMPSEKPRFFASEELLPMARIALPSILQQSTVSIGMMLVQSVVNGFGSEALAGFSAAMRVEGLCVVPMSAIGNAMSPYTAQNLGACRPERIPAGLKAAFRLVFAFALLNCLLLELGSHSLSLFFLGSEGSPAAFQTAENFFRFMGFFFCFIGLKMSVDGVLRGAGDMQMFTIANLVNLGLRVSLAMALAPRFGIAFVWYAVPLGWLANFLLSGWEYRRGKWRGKTMDQSAV</sequence>
<dbReference type="PANTHER" id="PTHR43298">
    <property type="entry name" value="MULTIDRUG RESISTANCE PROTEIN NORM-RELATED"/>
    <property type="match status" value="1"/>
</dbReference>
<evidence type="ECO:0000256" key="9">
    <source>
        <dbReference type="ARBA" id="ARBA00022989"/>
    </source>
</evidence>
<keyword evidence="9 13" id="KW-1133">Transmembrane helix</keyword>
<feature type="transmembrane region" description="Helical" evidence="13">
    <location>
        <begin position="315"/>
        <end position="338"/>
    </location>
</feature>
<feature type="transmembrane region" description="Helical" evidence="13">
    <location>
        <begin position="48"/>
        <end position="71"/>
    </location>
</feature>
<keyword evidence="8 13" id="KW-0812">Transmembrane</keyword>
<evidence type="ECO:0000256" key="6">
    <source>
        <dbReference type="ARBA" id="ARBA00022449"/>
    </source>
</evidence>
<gene>
    <name evidence="14" type="ORF">SAMN05216495_10381</name>
</gene>
<comment type="function">
    <text evidence="1">Multidrug efflux pump.</text>
</comment>
<dbReference type="GO" id="GO:0015297">
    <property type="term" value="F:antiporter activity"/>
    <property type="evidence" value="ECO:0007669"/>
    <property type="project" value="UniProtKB-KW"/>
</dbReference>
<dbReference type="PANTHER" id="PTHR43298:SF2">
    <property type="entry name" value="FMN_FAD EXPORTER YEEO-RELATED"/>
    <property type="match status" value="1"/>
</dbReference>
<dbReference type="InterPro" id="IPR050222">
    <property type="entry name" value="MATE_MdtK"/>
</dbReference>
<keyword evidence="7" id="KW-1003">Cell membrane</keyword>
<evidence type="ECO:0000256" key="8">
    <source>
        <dbReference type="ARBA" id="ARBA00022692"/>
    </source>
</evidence>
<evidence type="ECO:0000256" key="11">
    <source>
        <dbReference type="ARBA" id="ARBA00023136"/>
    </source>
</evidence>
<evidence type="ECO:0000256" key="3">
    <source>
        <dbReference type="ARBA" id="ARBA00010199"/>
    </source>
</evidence>
<dbReference type="GO" id="GO:0005886">
    <property type="term" value="C:plasma membrane"/>
    <property type="evidence" value="ECO:0007669"/>
    <property type="project" value="UniProtKB-SubCell"/>
</dbReference>
<dbReference type="InterPro" id="IPR048279">
    <property type="entry name" value="MdtK-like"/>
</dbReference>
<feature type="transmembrane region" description="Helical" evidence="13">
    <location>
        <begin position="358"/>
        <end position="375"/>
    </location>
</feature>
<evidence type="ECO:0000256" key="13">
    <source>
        <dbReference type="SAM" id="Phobius"/>
    </source>
</evidence>
<organism evidence="14 15">
    <name type="scientific">Acidaminococcus fermentans</name>
    <dbReference type="NCBI Taxonomy" id="905"/>
    <lineage>
        <taxon>Bacteria</taxon>
        <taxon>Bacillati</taxon>
        <taxon>Bacillota</taxon>
        <taxon>Negativicutes</taxon>
        <taxon>Acidaminococcales</taxon>
        <taxon>Acidaminococcaceae</taxon>
        <taxon>Acidaminococcus</taxon>
    </lineage>
</organism>
<evidence type="ECO:0000256" key="10">
    <source>
        <dbReference type="ARBA" id="ARBA00023065"/>
    </source>
</evidence>
<feature type="transmembrane region" description="Helical" evidence="13">
    <location>
        <begin position="196"/>
        <end position="217"/>
    </location>
</feature>
<dbReference type="Pfam" id="PF01554">
    <property type="entry name" value="MatE"/>
    <property type="match status" value="2"/>
</dbReference>
<proteinExistence type="inferred from homology"/>
<dbReference type="PIRSF" id="PIRSF006603">
    <property type="entry name" value="DinF"/>
    <property type="match status" value="1"/>
</dbReference>
<keyword evidence="5" id="KW-0813">Transport</keyword>
<evidence type="ECO:0000256" key="5">
    <source>
        <dbReference type="ARBA" id="ARBA00022448"/>
    </source>
</evidence>
<reference evidence="14 15" key="1">
    <citation type="submission" date="2016-10" db="EMBL/GenBank/DDBJ databases">
        <authorList>
            <person name="Varghese N."/>
            <person name="Submissions S."/>
        </authorList>
    </citation>
    <scope>NUCLEOTIDE SEQUENCE [LARGE SCALE GENOMIC DNA]</scope>
    <source>
        <strain evidence="14 15">WCC6</strain>
    </source>
</reference>
<feature type="transmembrane region" description="Helical" evidence="13">
    <location>
        <begin position="164"/>
        <end position="184"/>
    </location>
</feature>
<evidence type="ECO:0000313" key="15">
    <source>
        <dbReference type="Proteomes" id="UP000182379"/>
    </source>
</evidence>
<evidence type="ECO:0000256" key="12">
    <source>
        <dbReference type="ARBA" id="ARBA00031636"/>
    </source>
</evidence>
<evidence type="ECO:0000313" key="14">
    <source>
        <dbReference type="EMBL" id="SDW61221.1"/>
    </source>
</evidence>
<dbReference type="RefSeq" id="WP_074704841.1">
    <property type="nucleotide sequence ID" value="NZ_CAMEFB010000032.1"/>
</dbReference>
<keyword evidence="10" id="KW-0406">Ion transport</keyword>
<evidence type="ECO:0000256" key="7">
    <source>
        <dbReference type="ARBA" id="ARBA00022475"/>
    </source>
</evidence>
<evidence type="ECO:0000256" key="4">
    <source>
        <dbReference type="ARBA" id="ARBA00020268"/>
    </source>
</evidence>
<feature type="transmembrane region" description="Helical" evidence="13">
    <location>
        <begin position="134"/>
        <end position="152"/>
    </location>
</feature>
<dbReference type="EMBL" id="FNOP01000003">
    <property type="protein sequence ID" value="SDW61221.1"/>
    <property type="molecule type" value="Genomic_DNA"/>
</dbReference>
<feature type="transmembrane region" description="Helical" evidence="13">
    <location>
        <begin position="387"/>
        <end position="407"/>
    </location>
</feature>
<feature type="transmembrane region" description="Helical" evidence="13">
    <location>
        <begin position="92"/>
        <end position="114"/>
    </location>
</feature>
<comment type="subcellular location">
    <subcellularLocation>
        <location evidence="2">Cell membrane</location>
        <topology evidence="2">Multi-pass membrane protein</topology>
    </subcellularLocation>
</comment>
<dbReference type="GO" id="GO:0042910">
    <property type="term" value="F:xenobiotic transmembrane transporter activity"/>
    <property type="evidence" value="ECO:0007669"/>
    <property type="project" value="InterPro"/>
</dbReference>